<dbReference type="EMBL" id="ONZG01000007">
    <property type="protein sequence ID" value="SPJ29417.1"/>
    <property type="molecule type" value="Genomic_DNA"/>
</dbReference>
<evidence type="ECO:0000256" key="1">
    <source>
        <dbReference type="PROSITE-ProRule" id="PRU00473"/>
    </source>
</evidence>
<dbReference type="Gene3D" id="3.30.1330.60">
    <property type="entry name" value="OmpA-like domain"/>
    <property type="match status" value="1"/>
</dbReference>
<evidence type="ECO:0000259" key="4">
    <source>
        <dbReference type="PROSITE" id="PS51123"/>
    </source>
</evidence>
<proteinExistence type="predicted"/>
<dbReference type="RefSeq" id="WP_108788780.1">
    <property type="nucleotide sequence ID" value="NZ_ONZG01000007.1"/>
</dbReference>
<dbReference type="InterPro" id="IPR006665">
    <property type="entry name" value="OmpA-like"/>
</dbReference>
<dbReference type="AlphaFoldDB" id="A0A2R8CAF8"/>
<protein>
    <submittedName>
        <fullName evidence="5">Chromosome partition protein Smc</fullName>
    </submittedName>
</protein>
<feature type="transmembrane region" description="Helical" evidence="3">
    <location>
        <begin position="21"/>
        <end position="40"/>
    </location>
</feature>
<keyword evidence="2" id="KW-0175">Coiled coil</keyword>
<feature type="domain" description="OmpA-like" evidence="4">
    <location>
        <begin position="196"/>
        <end position="343"/>
    </location>
</feature>
<keyword evidence="3" id="KW-0812">Transmembrane</keyword>
<dbReference type="Proteomes" id="UP000244898">
    <property type="component" value="Unassembled WGS sequence"/>
</dbReference>
<dbReference type="CDD" id="cd07185">
    <property type="entry name" value="OmpA_C-like"/>
    <property type="match status" value="1"/>
</dbReference>
<organism evidence="5 6">
    <name type="scientific">Falsiruegeria mediterranea M17</name>
    <dbReference type="NCBI Taxonomy" id="1200281"/>
    <lineage>
        <taxon>Bacteria</taxon>
        <taxon>Pseudomonadati</taxon>
        <taxon>Pseudomonadota</taxon>
        <taxon>Alphaproteobacteria</taxon>
        <taxon>Rhodobacterales</taxon>
        <taxon>Roseobacteraceae</taxon>
        <taxon>Falsiruegeria</taxon>
    </lineage>
</organism>
<dbReference type="InterPro" id="IPR050330">
    <property type="entry name" value="Bact_OuterMem_StrucFunc"/>
</dbReference>
<dbReference type="Gene3D" id="1.20.5.340">
    <property type="match status" value="1"/>
</dbReference>
<reference evidence="6" key="1">
    <citation type="submission" date="2018-03" db="EMBL/GenBank/DDBJ databases">
        <authorList>
            <person name="Rodrigo-Torres L."/>
            <person name="Arahal R. D."/>
            <person name="Lucena T."/>
        </authorList>
    </citation>
    <scope>NUCLEOTIDE SEQUENCE [LARGE SCALE GENOMIC DNA]</scope>
    <source>
        <strain evidence="6">CECT 7615</strain>
    </source>
</reference>
<accession>A0A2R8CAF8</accession>
<evidence type="ECO:0000256" key="2">
    <source>
        <dbReference type="SAM" id="Coils"/>
    </source>
</evidence>
<evidence type="ECO:0000313" key="6">
    <source>
        <dbReference type="Proteomes" id="UP000244898"/>
    </source>
</evidence>
<dbReference type="GO" id="GO:0016020">
    <property type="term" value="C:membrane"/>
    <property type="evidence" value="ECO:0007669"/>
    <property type="project" value="UniProtKB-UniRule"/>
</dbReference>
<name>A0A2R8CAF8_9RHOB</name>
<feature type="coiled-coil region" evidence="2">
    <location>
        <begin position="68"/>
        <end position="158"/>
    </location>
</feature>
<dbReference type="OrthoDB" id="5525824at2"/>
<dbReference type="SUPFAM" id="SSF103088">
    <property type="entry name" value="OmpA-like"/>
    <property type="match status" value="1"/>
</dbReference>
<dbReference type="PANTHER" id="PTHR30329:SF21">
    <property type="entry name" value="LIPOPROTEIN YIAD-RELATED"/>
    <property type="match status" value="1"/>
</dbReference>
<sequence length="365" mass="41716">MRAQARRVSHEEEEESAFVSMTDMTVGFLFIIMILLAFFASQMRDSDTVSRSVFEKVLAERDIWRERAETRAERISQLEEQVSQLEKERDELKLQRDDLQEKLRLAHEKIDEQDAKIADLKAHIAELEQLIKKLKTQLSEKEQKIQELQKRLEELEAADPLEVYLAQVAQTRREVLVRLKDAIQLDFPTLQVELSEESDALRFQGEGLFASGRSAFTSDKRRIVEKLAQRLDQVLPCYTIGEKSKFNTTCNPGFVMIEAVQIEGHTDITGSDRRNRELSTNRANNTFFAMTNAAPTVMEHRNLKAQPVLSVAAYGPDRPVATNETPAGRATNRRIDLRFIMVTPQRLEGIETIRAALEGLSGDEQ</sequence>
<keyword evidence="6" id="KW-1185">Reference proteome</keyword>
<evidence type="ECO:0000313" key="5">
    <source>
        <dbReference type="EMBL" id="SPJ29417.1"/>
    </source>
</evidence>
<dbReference type="InterPro" id="IPR036737">
    <property type="entry name" value="OmpA-like_sf"/>
</dbReference>
<keyword evidence="3" id="KW-1133">Transmembrane helix</keyword>
<evidence type="ECO:0000256" key="3">
    <source>
        <dbReference type="SAM" id="Phobius"/>
    </source>
</evidence>
<dbReference type="PANTHER" id="PTHR30329">
    <property type="entry name" value="STATOR ELEMENT OF FLAGELLAR MOTOR COMPLEX"/>
    <property type="match status" value="1"/>
</dbReference>
<gene>
    <name evidence="5" type="primary">smc_2</name>
    <name evidence="5" type="ORF">TRM7615_02935</name>
</gene>
<keyword evidence="1 3" id="KW-0472">Membrane</keyword>
<dbReference type="Pfam" id="PF00691">
    <property type="entry name" value="OmpA"/>
    <property type="match status" value="1"/>
</dbReference>
<dbReference type="PROSITE" id="PS51123">
    <property type="entry name" value="OMPA_2"/>
    <property type="match status" value="1"/>
</dbReference>